<name>A0AAJ0GDN1_9PEZI</name>
<protein>
    <submittedName>
        <fullName evidence="2">Uncharacterized protein</fullName>
    </submittedName>
</protein>
<accession>A0AAJ0GDN1</accession>
<gene>
    <name evidence="2" type="ORF">LTR09_005453</name>
</gene>
<evidence type="ECO:0000313" key="3">
    <source>
        <dbReference type="Proteomes" id="UP001271007"/>
    </source>
</evidence>
<keyword evidence="1" id="KW-1133">Transmembrane helix</keyword>
<organism evidence="2 3">
    <name type="scientific">Extremus antarcticus</name>
    <dbReference type="NCBI Taxonomy" id="702011"/>
    <lineage>
        <taxon>Eukaryota</taxon>
        <taxon>Fungi</taxon>
        <taxon>Dikarya</taxon>
        <taxon>Ascomycota</taxon>
        <taxon>Pezizomycotina</taxon>
        <taxon>Dothideomycetes</taxon>
        <taxon>Dothideomycetidae</taxon>
        <taxon>Mycosphaerellales</taxon>
        <taxon>Extremaceae</taxon>
        <taxon>Extremus</taxon>
    </lineage>
</organism>
<keyword evidence="3" id="KW-1185">Reference proteome</keyword>
<proteinExistence type="predicted"/>
<evidence type="ECO:0000256" key="1">
    <source>
        <dbReference type="SAM" id="Phobius"/>
    </source>
</evidence>
<keyword evidence="1" id="KW-0812">Transmembrane</keyword>
<dbReference type="EMBL" id="JAWDJX010000016">
    <property type="protein sequence ID" value="KAK3053284.1"/>
    <property type="molecule type" value="Genomic_DNA"/>
</dbReference>
<keyword evidence="1" id="KW-0472">Membrane</keyword>
<sequence>MWSPSEYEKLVAATAGCDDTDAKPYLRLNQRSYRKFILALTALLIGTAGFLVEVIDRYDDIFDRWTWFSDPGLTDPLEHSWQLDLLRTGNYSSVFTSAQNAHEVHCLYTWRKLNFAMEQNKSWIDARSLEYSHAEHCAVSLTQIISDDDQVPLRAEKHRHKNEFDGKRHPNATEWPIMFHRCTALQHF</sequence>
<dbReference type="PANTHER" id="PTHR35896:SF3">
    <property type="entry name" value="MAJOR FACILITATOR SUPERFAMILY TRANSPORTER"/>
    <property type="match status" value="1"/>
</dbReference>
<reference evidence="2" key="1">
    <citation type="submission" date="2023-04" db="EMBL/GenBank/DDBJ databases">
        <title>Black Yeasts Isolated from many extreme environments.</title>
        <authorList>
            <person name="Coleine C."/>
            <person name="Stajich J.E."/>
            <person name="Selbmann L."/>
        </authorList>
    </citation>
    <scope>NUCLEOTIDE SEQUENCE</scope>
    <source>
        <strain evidence="2">CCFEE 5312</strain>
    </source>
</reference>
<dbReference type="InterPro" id="IPR053008">
    <property type="entry name" value="Phomopsin_biosynth_assoc"/>
</dbReference>
<dbReference type="PANTHER" id="PTHR35896">
    <property type="entry name" value="IG-LIKE DOMAIN-CONTAINING PROTEIN"/>
    <property type="match status" value="1"/>
</dbReference>
<dbReference type="AlphaFoldDB" id="A0AAJ0GDN1"/>
<feature type="transmembrane region" description="Helical" evidence="1">
    <location>
        <begin position="36"/>
        <end position="55"/>
    </location>
</feature>
<comment type="caution">
    <text evidence="2">The sequence shown here is derived from an EMBL/GenBank/DDBJ whole genome shotgun (WGS) entry which is preliminary data.</text>
</comment>
<dbReference type="Proteomes" id="UP001271007">
    <property type="component" value="Unassembled WGS sequence"/>
</dbReference>
<evidence type="ECO:0000313" key="2">
    <source>
        <dbReference type="EMBL" id="KAK3053284.1"/>
    </source>
</evidence>